<dbReference type="Proteomes" id="UP000006729">
    <property type="component" value="Chromosome 4"/>
</dbReference>
<gene>
    <name evidence="1" type="ORF">POPTR_004G113000v4</name>
</gene>
<proteinExistence type="predicted"/>
<dbReference type="EMBL" id="CM009293">
    <property type="protein sequence ID" value="KAI9396342.1"/>
    <property type="molecule type" value="Genomic_DNA"/>
</dbReference>
<evidence type="ECO:0000313" key="2">
    <source>
        <dbReference type="Proteomes" id="UP000006729"/>
    </source>
</evidence>
<reference evidence="1 2" key="1">
    <citation type="journal article" date="2006" name="Science">
        <title>The genome of black cottonwood, Populus trichocarpa (Torr. &amp; Gray).</title>
        <authorList>
            <person name="Tuskan G.A."/>
            <person name="Difazio S."/>
            <person name="Jansson S."/>
            <person name="Bohlmann J."/>
            <person name="Grigoriev I."/>
            <person name="Hellsten U."/>
            <person name="Putnam N."/>
            <person name="Ralph S."/>
            <person name="Rombauts S."/>
            <person name="Salamov A."/>
            <person name="Schein J."/>
            <person name="Sterck L."/>
            <person name="Aerts A."/>
            <person name="Bhalerao R.R."/>
            <person name="Bhalerao R.P."/>
            <person name="Blaudez D."/>
            <person name="Boerjan W."/>
            <person name="Brun A."/>
            <person name="Brunner A."/>
            <person name="Busov V."/>
            <person name="Campbell M."/>
            <person name="Carlson J."/>
            <person name="Chalot M."/>
            <person name="Chapman J."/>
            <person name="Chen G.L."/>
            <person name="Cooper D."/>
            <person name="Coutinho P.M."/>
            <person name="Couturier J."/>
            <person name="Covert S."/>
            <person name="Cronk Q."/>
            <person name="Cunningham R."/>
            <person name="Davis J."/>
            <person name="Degroeve S."/>
            <person name="Dejardin A."/>
            <person name="Depamphilis C."/>
            <person name="Detter J."/>
            <person name="Dirks B."/>
            <person name="Dubchak I."/>
            <person name="Duplessis S."/>
            <person name="Ehlting J."/>
            <person name="Ellis B."/>
            <person name="Gendler K."/>
            <person name="Goodstein D."/>
            <person name="Gribskov M."/>
            <person name="Grimwood J."/>
            <person name="Groover A."/>
            <person name="Gunter L."/>
            <person name="Hamberger B."/>
            <person name="Heinze B."/>
            <person name="Helariutta Y."/>
            <person name="Henrissat B."/>
            <person name="Holligan D."/>
            <person name="Holt R."/>
            <person name="Huang W."/>
            <person name="Islam-Faridi N."/>
            <person name="Jones S."/>
            <person name="Jones-Rhoades M."/>
            <person name="Jorgensen R."/>
            <person name="Joshi C."/>
            <person name="Kangasjarvi J."/>
            <person name="Karlsson J."/>
            <person name="Kelleher C."/>
            <person name="Kirkpatrick R."/>
            <person name="Kirst M."/>
            <person name="Kohler A."/>
            <person name="Kalluri U."/>
            <person name="Larimer F."/>
            <person name="Leebens-Mack J."/>
            <person name="Leple J.C."/>
            <person name="Locascio P."/>
            <person name="Lou Y."/>
            <person name="Lucas S."/>
            <person name="Martin F."/>
            <person name="Montanini B."/>
            <person name="Napoli C."/>
            <person name="Nelson D.R."/>
            <person name="Nelson C."/>
            <person name="Nieminen K."/>
            <person name="Nilsson O."/>
            <person name="Pereda V."/>
            <person name="Peter G."/>
            <person name="Philippe R."/>
            <person name="Pilate G."/>
            <person name="Poliakov A."/>
            <person name="Razumovskaya J."/>
            <person name="Richardson P."/>
            <person name="Rinaldi C."/>
            <person name="Ritland K."/>
            <person name="Rouze P."/>
            <person name="Ryaboy D."/>
            <person name="Schmutz J."/>
            <person name="Schrader J."/>
            <person name="Segerman B."/>
            <person name="Shin H."/>
            <person name="Siddiqui A."/>
            <person name="Sterky F."/>
            <person name="Terry A."/>
            <person name="Tsai C.J."/>
            <person name="Uberbacher E."/>
            <person name="Unneberg P."/>
            <person name="Vahala J."/>
            <person name="Wall K."/>
            <person name="Wessler S."/>
            <person name="Yang G."/>
            <person name="Yin T."/>
            <person name="Douglas C."/>
            <person name="Marra M."/>
            <person name="Sandberg G."/>
            <person name="Van de Peer Y."/>
            <person name="Rokhsar D."/>
        </authorList>
    </citation>
    <scope>NUCLEOTIDE SEQUENCE [LARGE SCALE GENOMIC DNA]</scope>
    <source>
        <strain evidence="2">cv. Nisqually</strain>
    </source>
</reference>
<sequence>MGSKKRDGISWRAAFSRWVFSFLRGSSRTDDKPRSPSNSAPFRPEEAMVAAAKHFSSAHKKWSQKKNRTALKLFVTQRNSSGSASPCWVMLQGTDMMIDPSTMTVLLTWQLWQGKLIVLEV</sequence>
<comment type="caution">
    <text evidence="1">The sequence shown here is derived from an EMBL/GenBank/DDBJ whole genome shotgun (WGS) entry which is preliminary data.</text>
</comment>
<organism evidence="1 2">
    <name type="scientific">Populus trichocarpa</name>
    <name type="common">Western balsam poplar</name>
    <name type="synonym">Populus balsamifera subsp. trichocarpa</name>
    <dbReference type="NCBI Taxonomy" id="3694"/>
    <lineage>
        <taxon>Eukaryota</taxon>
        <taxon>Viridiplantae</taxon>
        <taxon>Streptophyta</taxon>
        <taxon>Embryophyta</taxon>
        <taxon>Tracheophyta</taxon>
        <taxon>Spermatophyta</taxon>
        <taxon>Magnoliopsida</taxon>
        <taxon>eudicotyledons</taxon>
        <taxon>Gunneridae</taxon>
        <taxon>Pentapetalae</taxon>
        <taxon>rosids</taxon>
        <taxon>fabids</taxon>
        <taxon>Malpighiales</taxon>
        <taxon>Salicaceae</taxon>
        <taxon>Saliceae</taxon>
        <taxon>Populus</taxon>
    </lineage>
</organism>
<accession>A0ACC0T467</accession>
<name>A0ACC0T467_POPTR</name>
<protein>
    <submittedName>
        <fullName evidence="1">Uncharacterized protein</fullName>
    </submittedName>
</protein>
<evidence type="ECO:0000313" key="1">
    <source>
        <dbReference type="EMBL" id="KAI9396342.1"/>
    </source>
</evidence>
<keyword evidence="2" id="KW-1185">Reference proteome</keyword>